<feature type="compositionally biased region" description="Low complexity" evidence="1">
    <location>
        <begin position="226"/>
        <end position="242"/>
    </location>
</feature>
<dbReference type="GeneID" id="5416155"/>
<evidence type="ECO:0000256" key="1">
    <source>
        <dbReference type="SAM" id="MobiDB-lite"/>
    </source>
</evidence>
<name>A4HE13_LEIBR</name>
<dbReference type="Proteomes" id="UP000007258">
    <property type="component" value="Chromosome 25"/>
</dbReference>
<sequence>MTNRGEMESMLLSAPMGVASESLVSILCIEATYKTQQALNNALSVDAARNDGDNGVAVATEVLRKLPGTKLCVSPYTTIHSIRSFLQEQEAMASSSSSGRAGSDTRRQPNSKSLANAHFFAILRPPASSEDAKANETFLPLQNTSSLQDVLASALVLRCADDANVDVTEQTLPLVYMRECQYGFDAGDFLLCALCAGLCACCVGLCASGVAATATGGRRRKGQKNQKQQQYPAQQYSEQQYPAQQYPAQQYPAQQYYGNTLAPPYQGNAPGGQPYSYGAPPQQQQGDYPTAQPAYYNYSGRPEYEQPQQAQNPPAQYYYSPPPGEQSGGKYQNSSNTGCAAPL</sequence>
<evidence type="ECO:0000313" key="2">
    <source>
        <dbReference type="EMBL" id="CAM39065.1"/>
    </source>
</evidence>
<dbReference type="EMBL" id="FR799000">
    <property type="protein sequence ID" value="CAM39065.1"/>
    <property type="molecule type" value="Genomic_DNA"/>
</dbReference>
<gene>
    <name evidence="2" type="ORF">LBRM_25_0660</name>
</gene>
<feature type="compositionally biased region" description="Polar residues" evidence="1">
    <location>
        <begin position="329"/>
        <end position="343"/>
    </location>
</feature>
<feature type="compositionally biased region" description="Low complexity" evidence="1">
    <location>
        <begin position="305"/>
        <end position="319"/>
    </location>
</feature>
<feature type="region of interest" description="Disordered" evidence="1">
    <location>
        <begin position="259"/>
        <end position="343"/>
    </location>
</feature>
<reference evidence="2 3" key="2">
    <citation type="journal article" date="2011" name="Genome Res.">
        <title>Chromosome and gene copy number variation allow major structural change between species and strains of Leishmania.</title>
        <authorList>
            <person name="Rogers M.B."/>
            <person name="Hilley J.D."/>
            <person name="Dickens N.J."/>
            <person name="Wilkes J."/>
            <person name="Bates P.A."/>
            <person name="Depledge D.P."/>
            <person name="Harris D."/>
            <person name="Her Y."/>
            <person name="Herzyk P."/>
            <person name="Imamura H."/>
            <person name="Otto T.D."/>
            <person name="Sanders M."/>
            <person name="Seeger K."/>
            <person name="Dujardin J.C."/>
            <person name="Berriman M."/>
            <person name="Smith D.F."/>
            <person name="Hertz-Fowler C."/>
            <person name="Mottram J.C."/>
        </authorList>
    </citation>
    <scope>NUCLEOTIDE SEQUENCE [LARGE SCALE GENOMIC DNA]</scope>
    <source>
        <strain evidence="2 3">MHOM/BR/75/M2904</strain>
    </source>
</reference>
<evidence type="ECO:0000313" key="3">
    <source>
        <dbReference type="Proteomes" id="UP000007258"/>
    </source>
</evidence>
<dbReference type="RefSeq" id="XP_001565571.1">
    <property type="nucleotide sequence ID" value="XM_001565521.1"/>
</dbReference>
<reference evidence="2 3" key="1">
    <citation type="journal article" date="2007" name="Nat. Genet.">
        <title>Comparative genomic analysis of three Leishmania species that cause diverse human disease.</title>
        <authorList>
            <person name="Peacock C.S."/>
            <person name="Seeger K."/>
            <person name="Harris D."/>
            <person name="Murphy L."/>
            <person name="Ruiz J.C."/>
            <person name="Quail M.A."/>
            <person name="Peters N."/>
            <person name="Adlem E."/>
            <person name="Tivey A."/>
            <person name="Aslett M."/>
            <person name="Kerhornou A."/>
            <person name="Ivens A."/>
            <person name="Fraser A."/>
            <person name="Rajandream M.A."/>
            <person name="Carver T."/>
            <person name="Norbertczak H."/>
            <person name="Chillingworth T."/>
            <person name="Hance Z."/>
            <person name="Jagels K."/>
            <person name="Moule S."/>
            <person name="Ormond D."/>
            <person name="Rutter S."/>
            <person name="Squares R."/>
            <person name="Whitehead S."/>
            <person name="Rabbinowitsch E."/>
            <person name="Arrowsmith C."/>
            <person name="White B."/>
            <person name="Thurston S."/>
            <person name="Bringaud F."/>
            <person name="Baldauf S.L."/>
            <person name="Faulconbridge A."/>
            <person name="Jeffares D."/>
            <person name="Depledge D.P."/>
            <person name="Oyola S.O."/>
            <person name="Hilley J.D."/>
            <person name="Brito L.O."/>
            <person name="Tosi L.R."/>
            <person name="Barrell B."/>
            <person name="Cruz A.K."/>
            <person name="Mottram J.C."/>
            <person name="Smith D.F."/>
            <person name="Berriman M."/>
        </authorList>
    </citation>
    <scope>NUCLEOTIDE SEQUENCE [LARGE SCALE GENOMIC DNA]</scope>
    <source>
        <strain evidence="2 3">MHOM/BR/75/M2904</strain>
    </source>
</reference>
<feature type="region of interest" description="Disordered" evidence="1">
    <location>
        <begin position="216"/>
        <end position="242"/>
    </location>
</feature>
<dbReference type="KEGG" id="lbz:LBRM_25_0660"/>
<dbReference type="VEuPathDB" id="TriTrypDB:LbrM.25.0660"/>
<organism evidence="2 3">
    <name type="scientific">Leishmania braziliensis</name>
    <dbReference type="NCBI Taxonomy" id="5660"/>
    <lineage>
        <taxon>Eukaryota</taxon>
        <taxon>Discoba</taxon>
        <taxon>Euglenozoa</taxon>
        <taxon>Kinetoplastea</taxon>
        <taxon>Metakinetoplastina</taxon>
        <taxon>Trypanosomatida</taxon>
        <taxon>Trypanosomatidae</taxon>
        <taxon>Leishmaniinae</taxon>
        <taxon>Leishmania</taxon>
        <taxon>Leishmania braziliensis species complex</taxon>
    </lineage>
</organism>
<dbReference type="InParanoid" id="A4HE13"/>
<protein>
    <submittedName>
        <fullName evidence="2">Uncharacterized protein</fullName>
    </submittedName>
</protein>
<keyword evidence="3" id="KW-1185">Reference proteome</keyword>
<dbReference type="OMA" id="MRESEYG"/>
<accession>A4HE13</accession>
<dbReference type="AlphaFoldDB" id="A4HE13"/>
<proteinExistence type="predicted"/>